<reference evidence="1 2" key="1">
    <citation type="submission" date="2023-07" db="EMBL/GenBank/DDBJ databases">
        <title>Sequencing the genomes of 1000 actinobacteria strains.</title>
        <authorList>
            <person name="Klenk H.-P."/>
        </authorList>
    </citation>
    <scope>NUCLEOTIDE SEQUENCE [LARGE SCALE GENOMIC DNA]</scope>
    <source>
        <strain evidence="1 2">DSM 14555</strain>
    </source>
</reference>
<sequence>MLLDRGRHKVLVIPQVGKKDSANAWGWTDLPAVEVKGLHIEKVSTDETTALNSQVATVYRVIGRGPWPGGVKSIVQWMGRDWDQLGEAMVYGNGRRTQHFDVLIQARKAKGV</sequence>
<protein>
    <submittedName>
        <fullName evidence="1">Uncharacterized protein</fullName>
    </submittedName>
</protein>
<name>A0ABU1JDT3_9MICC</name>
<dbReference type="Proteomes" id="UP001185069">
    <property type="component" value="Unassembled WGS sequence"/>
</dbReference>
<comment type="caution">
    <text evidence="1">The sequence shown here is derived from an EMBL/GenBank/DDBJ whole genome shotgun (WGS) entry which is preliminary data.</text>
</comment>
<evidence type="ECO:0000313" key="2">
    <source>
        <dbReference type="Proteomes" id="UP001185069"/>
    </source>
</evidence>
<proteinExistence type="predicted"/>
<keyword evidence="2" id="KW-1185">Reference proteome</keyword>
<organism evidence="1 2">
    <name type="scientific">Arthrobacter russicus</name>
    <dbReference type="NCBI Taxonomy" id="172040"/>
    <lineage>
        <taxon>Bacteria</taxon>
        <taxon>Bacillati</taxon>
        <taxon>Actinomycetota</taxon>
        <taxon>Actinomycetes</taxon>
        <taxon>Micrococcales</taxon>
        <taxon>Micrococcaceae</taxon>
        <taxon>Arthrobacter</taxon>
    </lineage>
</organism>
<dbReference type="RefSeq" id="WP_309799771.1">
    <property type="nucleotide sequence ID" value="NZ_BAAAHY010000012.1"/>
</dbReference>
<dbReference type="EMBL" id="JAVDQF010000001">
    <property type="protein sequence ID" value="MDR6270597.1"/>
    <property type="molecule type" value="Genomic_DNA"/>
</dbReference>
<accession>A0ABU1JDT3</accession>
<gene>
    <name evidence="1" type="ORF">JOE69_002835</name>
</gene>
<evidence type="ECO:0000313" key="1">
    <source>
        <dbReference type="EMBL" id="MDR6270597.1"/>
    </source>
</evidence>